<dbReference type="GO" id="GO:0001510">
    <property type="term" value="P:RNA methylation"/>
    <property type="evidence" value="ECO:0007669"/>
    <property type="project" value="InterPro"/>
</dbReference>
<evidence type="ECO:0000256" key="4">
    <source>
        <dbReference type="ARBA" id="ARBA00022691"/>
    </source>
</evidence>
<dbReference type="InterPro" id="IPR001678">
    <property type="entry name" value="MeTrfase_RsmB-F_NOP2_dom"/>
</dbReference>
<feature type="binding site" evidence="6">
    <location>
        <position position="153"/>
    </location>
    <ligand>
        <name>S-adenosyl-L-methionine</name>
        <dbReference type="ChEBI" id="CHEBI:59789"/>
    </ligand>
</feature>
<sequence length="215" mass="23069">MTLRVNLSKVSRDDYLKQLAERGIEATRGGYAETALVLRDACHVDDLPGFRDGLVSIQDEASQIVPSLLALEPGLSLVDACAAPGGKTAAILEREQGLDRVFAIDSSKKRLERVTDNLARLKFTQQPVTLCAANAEKLDAWWDGKPVDRILLDAPCSATGVIAAPPASFAATPISRFCARPPRSQAAAKVSRHCLPRCGLVSPRAEYCSTQPVAC</sequence>
<comment type="similarity">
    <text evidence="1 6">Belongs to the class I-like SAM-binding methyltransferase superfamily. RsmB/NOP family.</text>
</comment>
<dbReference type="InterPro" id="IPR018314">
    <property type="entry name" value="RsmB/NOL1/NOP2-like_CS"/>
</dbReference>
<organism evidence="8 9">
    <name type="scientific">OM182 bacterium BACL3 MAG-120920-bin41</name>
    <dbReference type="NCBI Taxonomy" id="1655580"/>
    <lineage>
        <taxon>Bacteria</taxon>
        <taxon>Pseudomonadati</taxon>
        <taxon>Pseudomonadota</taxon>
        <taxon>Gammaproteobacteria</taxon>
        <taxon>OMG group</taxon>
        <taxon>OM182 clade</taxon>
    </lineage>
</organism>
<accession>A0A0R2TEP0</accession>
<comment type="caution">
    <text evidence="6">Lacks conserved residue(s) required for the propagation of feature annotation.</text>
</comment>
<dbReference type="EMBL" id="LIBE01000018">
    <property type="protein sequence ID" value="KRO85593.1"/>
    <property type="molecule type" value="Genomic_DNA"/>
</dbReference>
<reference evidence="8 9" key="1">
    <citation type="submission" date="2015-10" db="EMBL/GenBank/DDBJ databases">
        <title>Metagenome-Assembled Genomes uncover a global brackish microbiome.</title>
        <authorList>
            <person name="Hugerth L.W."/>
            <person name="Larsson J."/>
            <person name="Alneberg J."/>
            <person name="Lindh M.V."/>
            <person name="Legrand C."/>
            <person name="Pinhassi J."/>
            <person name="Andersson A.F."/>
        </authorList>
    </citation>
    <scope>NUCLEOTIDE SEQUENCE [LARGE SCALE GENOMIC DNA]</scope>
    <source>
        <strain evidence="8">BACL4 MAG-120920-bin41</strain>
    </source>
</reference>
<dbReference type="AlphaFoldDB" id="A0A0R2TEP0"/>
<dbReference type="InterPro" id="IPR049560">
    <property type="entry name" value="MeTrfase_RsmB-F_NOP2_cat"/>
</dbReference>
<feature type="domain" description="SAM-dependent MTase RsmB/NOP-type" evidence="7">
    <location>
        <begin position="1"/>
        <end position="215"/>
    </location>
</feature>
<feature type="active site" description="Nucleophile" evidence="6">
    <location>
        <position position="215"/>
    </location>
</feature>
<evidence type="ECO:0000256" key="3">
    <source>
        <dbReference type="ARBA" id="ARBA00022679"/>
    </source>
</evidence>
<evidence type="ECO:0000313" key="8">
    <source>
        <dbReference type="EMBL" id="KRO85593.1"/>
    </source>
</evidence>
<dbReference type="PANTHER" id="PTHR22807">
    <property type="entry name" value="NOP2 YEAST -RELATED NOL1/NOP2/FMU SUN DOMAIN-CONTAINING"/>
    <property type="match status" value="1"/>
</dbReference>
<gene>
    <name evidence="8" type="ORF">ABR72_01850</name>
</gene>
<dbReference type="Pfam" id="PF22458">
    <property type="entry name" value="RsmF-B_ferredox"/>
    <property type="match status" value="1"/>
</dbReference>
<feature type="binding site" evidence="6">
    <location>
        <begin position="81"/>
        <end position="87"/>
    </location>
    <ligand>
        <name>S-adenosyl-L-methionine</name>
        <dbReference type="ChEBI" id="CHEBI:59789"/>
    </ligand>
</feature>
<dbReference type="PRINTS" id="PR02008">
    <property type="entry name" value="RCMTFAMILY"/>
</dbReference>
<dbReference type="Gene3D" id="3.30.70.1170">
    <property type="entry name" value="Sun protein, domain 3"/>
    <property type="match status" value="1"/>
</dbReference>
<keyword evidence="4 6" id="KW-0949">S-adenosyl-L-methionine</keyword>
<keyword evidence="2 6" id="KW-0489">Methyltransferase</keyword>
<comment type="caution">
    <text evidence="8">The sequence shown here is derived from an EMBL/GenBank/DDBJ whole genome shotgun (WGS) entry which is preliminary data.</text>
</comment>
<keyword evidence="3 6" id="KW-0808">Transferase</keyword>
<proteinExistence type="inferred from homology"/>
<evidence type="ECO:0000259" key="7">
    <source>
        <dbReference type="PROSITE" id="PS51686"/>
    </source>
</evidence>
<protein>
    <recommendedName>
        <fullName evidence="7">SAM-dependent MTase RsmB/NOP-type domain-containing protein</fullName>
    </recommendedName>
</protein>
<name>A0A0R2TEP0_9GAMM</name>
<feature type="binding site" evidence="6">
    <location>
        <position position="105"/>
    </location>
    <ligand>
        <name>S-adenosyl-L-methionine</name>
        <dbReference type="ChEBI" id="CHEBI:59789"/>
    </ligand>
</feature>
<evidence type="ECO:0000256" key="1">
    <source>
        <dbReference type="ARBA" id="ARBA00007494"/>
    </source>
</evidence>
<evidence type="ECO:0000256" key="6">
    <source>
        <dbReference type="PROSITE-ProRule" id="PRU01023"/>
    </source>
</evidence>
<dbReference type="PROSITE" id="PS01153">
    <property type="entry name" value="NOL1_NOP2_SUN"/>
    <property type="match status" value="1"/>
</dbReference>
<dbReference type="Pfam" id="PF01189">
    <property type="entry name" value="Methyltr_RsmB-F"/>
    <property type="match status" value="1"/>
</dbReference>
<dbReference type="PROSITE" id="PS51686">
    <property type="entry name" value="SAM_MT_RSMB_NOP"/>
    <property type="match status" value="1"/>
</dbReference>
<dbReference type="GO" id="GO:0003723">
    <property type="term" value="F:RNA binding"/>
    <property type="evidence" value="ECO:0007669"/>
    <property type="project" value="UniProtKB-UniRule"/>
</dbReference>
<dbReference type="PANTHER" id="PTHR22807:SF61">
    <property type="entry name" value="NOL1_NOP2_SUN FAMILY PROTEIN _ ANTITERMINATION NUSB DOMAIN-CONTAINING PROTEIN"/>
    <property type="match status" value="1"/>
</dbReference>
<dbReference type="SUPFAM" id="SSF53335">
    <property type="entry name" value="S-adenosyl-L-methionine-dependent methyltransferases"/>
    <property type="match status" value="1"/>
</dbReference>
<evidence type="ECO:0000313" key="9">
    <source>
        <dbReference type="Proteomes" id="UP000051547"/>
    </source>
</evidence>
<dbReference type="InterPro" id="IPR029063">
    <property type="entry name" value="SAM-dependent_MTases_sf"/>
</dbReference>
<dbReference type="InterPro" id="IPR023267">
    <property type="entry name" value="RCMT"/>
</dbReference>
<dbReference type="GO" id="GO:0008173">
    <property type="term" value="F:RNA methyltransferase activity"/>
    <property type="evidence" value="ECO:0007669"/>
    <property type="project" value="InterPro"/>
</dbReference>
<dbReference type="InterPro" id="IPR054728">
    <property type="entry name" value="RsmB-like_ferredoxin"/>
</dbReference>
<dbReference type="Gene3D" id="3.40.50.150">
    <property type="entry name" value="Vaccinia Virus protein VP39"/>
    <property type="match status" value="1"/>
</dbReference>
<evidence type="ECO:0000256" key="5">
    <source>
        <dbReference type="ARBA" id="ARBA00022884"/>
    </source>
</evidence>
<keyword evidence="5 6" id="KW-0694">RNA-binding</keyword>
<evidence type="ECO:0000256" key="2">
    <source>
        <dbReference type="ARBA" id="ARBA00022603"/>
    </source>
</evidence>
<dbReference type="Proteomes" id="UP000051547">
    <property type="component" value="Unassembled WGS sequence"/>
</dbReference>